<feature type="transmembrane region" description="Helical" evidence="3">
    <location>
        <begin position="408"/>
        <end position="426"/>
    </location>
</feature>
<evidence type="ECO:0000256" key="3">
    <source>
        <dbReference type="SAM" id="Phobius"/>
    </source>
</evidence>
<keyword evidence="3" id="KW-1133">Transmembrane helix</keyword>
<accession>A0ABZ2M2H2</accession>
<proteinExistence type="predicted"/>
<name>A0ABZ2M2H2_9BACT</name>
<keyword evidence="1" id="KW-0802">TPR repeat</keyword>
<dbReference type="Proteomes" id="UP001370348">
    <property type="component" value="Chromosome"/>
</dbReference>
<dbReference type="PANTHER" id="PTHR48125">
    <property type="entry name" value="LP07818P1"/>
    <property type="match status" value="1"/>
</dbReference>
<organism evidence="4 5">
    <name type="scientific">Pendulispora albinea</name>
    <dbReference type="NCBI Taxonomy" id="2741071"/>
    <lineage>
        <taxon>Bacteria</taxon>
        <taxon>Pseudomonadati</taxon>
        <taxon>Myxococcota</taxon>
        <taxon>Myxococcia</taxon>
        <taxon>Myxococcales</taxon>
        <taxon>Sorangiineae</taxon>
        <taxon>Pendulisporaceae</taxon>
        <taxon>Pendulispora</taxon>
    </lineage>
</organism>
<dbReference type="PROSITE" id="PS50005">
    <property type="entry name" value="TPR"/>
    <property type="match status" value="1"/>
</dbReference>
<keyword evidence="5" id="KW-1185">Reference proteome</keyword>
<dbReference type="SUPFAM" id="SSF48452">
    <property type="entry name" value="TPR-like"/>
    <property type="match status" value="1"/>
</dbReference>
<gene>
    <name evidence="4" type="ORF">LZC94_07775</name>
</gene>
<dbReference type="Gene3D" id="1.25.40.10">
    <property type="entry name" value="Tetratricopeptide repeat domain"/>
    <property type="match status" value="2"/>
</dbReference>
<reference evidence="4 5" key="1">
    <citation type="submission" date="2021-12" db="EMBL/GenBank/DDBJ databases">
        <title>Discovery of the Pendulisporaceae a myxobacterial family with distinct sporulation behavior and unique specialized metabolism.</title>
        <authorList>
            <person name="Garcia R."/>
            <person name="Popoff A."/>
            <person name="Bader C.D."/>
            <person name="Loehr J."/>
            <person name="Walesch S."/>
            <person name="Walt C."/>
            <person name="Boldt J."/>
            <person name="Bunk B."/>
            <person name="Haeckl F.J.F.P.J."/>
            <person name="Gunesch A.P."/>
            <person name="Birkelbach J."/>
            <person name="Nuebel U."/>
            <person name="Pietschmann T."/>
            <person name="Bach T."/>
            <person name="Mueller R."/>
        </authorList>
    </citation>
    <scope>NUCLEOTIDE SEQUENCE [LARGE SCALE GENOMIC DNA]</scope>
    <source>
        <strain evidence="4 5">MSr11954</strain>
    </source>
</reference>
<keyword evidence="3" id="KW-0472">Membrane</keyword>
<feature type="region of interest" description="Disordered" evidence="2">
    <location>
        <begin position="156"/>
        <end position="177"/>
    </location>
</feature>
<dbReference type="PANTHER" id="PTHR48125:SF10">
    <property type="entry name" value="OS12G0136300 PROTEIN"/>
    <property type="match status" value="1"/>
</dbReference>
<dbReference type="InterPro" id="IPR019734">
    <property type="entry name" value="TPR_rpt"/>
</dbReference>
<evidence type="ECO:0000256" key="2">
    <source>
        <dbReference type="SAM" id="MobiDB-lite"/>
    </source>
</evidence>
<evidence type="ECO:0000313" key="5">
    <source>
        <dbReference type="Proteomes" id="UP001370348"/>
    </source>
</evidence>
<dbReference type="EMBL" id="CP089984">
    <property type="protein sequence ID" value="WXB17165.1"/>
    <property type="molecule type" value="Genomic_DNA"/>
</dbReference>
<protein>
    <submittedName>
        <fullName evidence="4">Tetratricopeptide repeat protein</fullName>
    </submittedName>
</protein>
<dbReference type="InterPro" id="IPR011990">
    <property type="entry name" value="TPR-like_helical_dom_sf"/>
</dbReference>
<evidence type="ECO:0000313" key="4">
    <source>
        <dbReference type="EMBL" id="WXB17165.1"/>
    </source>
</evidence>
<sequence length="1012" mass="107453">MPSHVDELARQWRRNPDEPTTIALCDAVRAEHADLILEVGTYTRDKLAASVPCLVSAARMYMRTLRLAEAQSLLVRAGKLAPREGVIYRVLGEVLLRRGDAERAEKVFERAVAFGINDSETRLWLERSRVFKPMHANAGTRAVAAEVERTAPAAAQEAYSEYDSFNETDSGLREDPTRPRGEFGPIGLVPAQPVRNVVPTYAPTRAPAHAGAAHAAPAHAAPAHAGAARLPELPLISGFGDANEATSVAPPSRGFSPRDVSAAQTWDNPTPMGLGPVAPAAPASPRGVAMDLARLPRLPSPDSSVPAPMFVDARGIPHPNASAEIPIDVELSLFNGHGLSAPAPHTAPEPAAPGAYRVAAPANPSATPPTAAELLDALALVGVFEPEAAAHTPLQWDKPKRRLRWKSALFLVFMMLAFGGGVYGTFHQVRAKRMLAHDTAERMLAQIESQLHAGKTSAFPEVEKTFGQVFDLESRSPRAALAWLQERALVGLLKGGSEIAFEDAIQRAREVKLPESSYAFAHLASSLFQGDTSGAAALLPRFDGPAEKDAYYQLFAGATLERAGSEHAVERYMAATRLDPELVAAHVALVRLLALSGDAAKAAALAKEFRAKYPDRAEGAALVALTWARDPARSEKPPPEVNEAMAVLANGADLPLPLQVVPRAIKALGALDARAPVEAKTEIENGLKAVDSPGVAVWLGNMAISLGDEQLARKAALVAVSFSAFYPPARVLAARVALLGDRLDEAQKATEGLEPSPEVALVHAAAAYEKLDTDGLDRALLALPEAARKSASLLPMVTAQEALAGRARLNDKKLLELAGADTPWSDLVAMDLALDHGDLETAKKISAPWKTAEKPPVHARAVRLSRLARYDGRLDEADEASRTALAGGTTTARGLFERVLVLVARGKASEVGPLLAKQGQILGPMATWLSAYAVASANKLDDARGRTASLDPPPELAPLPSRIAAALALGTMKDARRGYAYIKALYDLGVVDPDTTAAGAPLGMRPPQVWRK</sequence>
<keyword evidence="3" id="KW-0812">Transmembrane</keyword>
<feature type="repeat" description="TPR" evidence="1">
    <location>
        <begin position="85"/>
        <end position="118"/>
    </location>
</feature>
<dbReference type="RefSeq" id="WP_394826796.1">
    <property type="nucleotide sequence ID" value="NZ_CP089984.1"/>
</dbReference>
<evidence type="ECO:0000256" key="1">
    <source>
        <dbReference type="PROSITE-ProRule" id="PRU00339"/>
    </source>
</evidence>